<dbReference type="InterPro" id="IPR027417">
    <property type="entry name" value="P-loop_NTPase"/>
</dbReference>
<dbReference type="AlphaFoldDB" id="A0A329CEW4"/>
<dbReference type="InterPro" id="IPR049945">
    <property type="entry name" value="AAA_22"/>
</dbReference>
<dbReference type="EMBL" id="QLTK01000007">
    <property type="protein sequence ID" value="RAS33189.1"/>
    <property type="molecule type" value="Genomic_DNA"/>
</dbReference>
<dbReference type="InterPro" id="IPR003593">
    <property type="entry name" value="AAA+_ATPase"/>
</dbReference>
<accession>A0A329CEW4</accession>
<protein>
    <submittedName>
        <fullName evidence="2">AAA domain-containing protein</fullName>
    </submittedName>
</protein>
<dbReference type="Pfam" id="PF13401">
    <property type="entry name" value="AAA_22"/>
    <property type="match status" value="1"/>
</dbReference>
<sequence length="544" mass="59890">MNSPISNPYCVEARYTEQRIPQFRDNVLISALPPIPSDEQLADELFEFPVFSVAQRDWPTSERLCMVAELAHLLRPLQRHLNLARAFDTLIRTGYSRRGIRSKEHIQTYQRLYDAQQEGRAFPSQMKRSANAQLSSALVGLPGTGKTTTVRRIFLRYPEAIIHPDGVVQIPYLHIECPHDGISVKGLALSILRKLDLLVPDAKYLELYKPSMAAEVLLNHCARALHNHYVGVLVIDEIQNLRNAGKTKVSLMAALVTSSNELNVPIVFAGTNKALKVLGLDGSVARRSCGAGFPTWDALSRSDNLDEPGEWEDFISSLWSFQWLLKPVSLDNVMSNFVYECCQGIPDIAVKMFMCAQWRGMLDGTETFSIETLAAIMSNELSRVAPIVDALRTGDTDALCLYEDITPPEFTSLLDDALNAYEGVRQRGAALTAGNPALVPRVASILVEAGISEDRAVSMASKVAQEGKAVGLVEATSAALKLAKPPASVRGKKKSVDDTAEVVELAPDDYRNAIRQANERDTTTFDELVAMGAARPLHELLGYV</sequence>
<dbReference type="Gene3D" id="3.40.50.300">
    <property type="entry name" value="P-loop containing nucleotide triphosphate hydrolases"/>
    <property type="match status" value="1"/>
</dbReference>
<gene>
    <name evidence="2" type="ORF">BX591_107106</name>
</gene>
<reference evidence="2 3" key="1">
    <citation type="submission" date="2018-06" db="EMBL/GenBank/DDBJ databases">
        <title>Genomic Encyclopedia of Type Strains, Phase III (KMG-III): the genomes of soil and plant-associated and newly described type strains.</title>
        <authorList>
            <person name="Whitman W."/>
        </authorList>
    </citation>
    <scope>NUCLEOTIDE SEQUENCE [LARGE SCALE GENOMIC DNA]</scope>
    <source>
        <strain evidence="2 3">LMG 23644</strain>
    </source>
</reference>
<dbReference type="OrthoDB" id="5593847at2"/>
<organism evidence="2 3">
    <name type="scientific">Paraburkholderia bryophila</name>
    <dbReference type="NCBI Taxonomy" id="420952"/>
    <lineage>
        <taxon>Bacteria</taxon>
        <taxon>Pseudomonadati</taxon>
        <taxon>Pseudomonadota</taxon>
        <taxon>Betaproteobacteria</taxon>
        <taxon>Burkholderiales</taxon>
        <taxon>Burkholderiaceae</taxon>
        <taxon>Paraburkholderia</taxon>
    </lineage>
</organism>
<comment type="caution">
    <text evidence="2">The sequence shown here is derived from an EMBL/GenBank/DDBJ whole genome shotgun (WGS) entry which is preliminary data.</text>
</comment>
<proteinExistence type="predicted"/>
<dbReference type="Proteomes" id="UP000248918">
    <property type="component" value="Unassembled WGS sequence"/>
</dbReference>
<dbReference type="SUPFAM" id="SSF52540">
    <property type="entry name" value="P-loop containing nucleoside triphosphate hydrolases"/>
    <property type="match status" value="1"/>
</dbReference>
<dbReference type="RefSeq" id="WP_111932061.1">
    <property type="nucleotide sequence ID" value="NZ_CADFFP010000008.1"/>
</dbReference>
<name>A0A329CEW4_9BURK</name>
<evidence type="ECO:0000259" key="1">
    <source>
        <dbReference type="SMART" id="SM00382"/>
    </source>
</evidence>
<feature type="domain" description="AAA+ ATPase" evidence="1">
    <location>
        <begin position="132"/>
        <end position="295"/>
    </location>
</feature>
<dbReference type="GO" id="GO:0016887">
    <property type="term" value="F:ATP hydrolysis activity"/>
    <property type="evidence" value="ECO:0007669"/>
    <property type="project" value="InterPro"/>
</dbReference>
<dbReference type="SMART" id="SM00382">
    <property type="entry name" value="AAA"/>
    <property type="match status" value="1"/>
</dbReference>
<evidence type="ECO:0000313" key="3">
    <source>
        <dbReference type="Proteomes" id="UP000248918"/>
    </source>
</evidence>
<evidence type="ECO:0000313" key="2">
    <source>
        <dbReference type="EMBL" id="RAS33189.1"/>
    </source>
</evidence>